<dbReference type="NCBIfam" id="TIGR04085">
    <property type="entry name" value="rSAM_more_4Fe4S"/>
    <property type="match status" value="1"/>
</dbReference>
<feature type="binding site" evidence="8">
    <location>
        <position position="33"/>
    </location>
    <ligand>
        <name>[4Fe-4S] cluster</name>
        <dbReference type="ChEBI" id="CHEBI:49883"/>
        <note>4Fe-4S-S-AdoMet</note>
    </ligand>
</feature>
<dbReference type="InterPro" id="IPR007197">
    <property type="entry name" value="rSAM"/>
</dbReference>
<dbReference type="InterPro" id="IPR058240">
    <property type="entry name" value="rSAM_sf"/>
</dbReference>
<evidence type="ECO:0000256" key="7">
    <source>
        <dbReference type="ARBA" id="ARBA00023014"/>
    </source>
</evidence>
<gene>
    <name evidence="8 10" type="primary">pqqE</name>
    <name evidence="10" type="ORF">RICGR_0531</name>
</gene>
<evidence type="ECO:0000259" key="9">
    <source>
        <dbReference type="PROSITE" id="PS51918"/>
    </source>
</evidence>
<reference evidence="10" key="1">
    <citation type="submission" date="2006-04" db="EMBL/GenBank/DDBJ databases">
        <authorList>
            <person name="Seshadri R."/>
            <person name="Federici B.A."/>
        </authorList>
    </citation>
    <scope>NUCLEOTIDE SEQUENCE [LARGE SCALE GENOMIC DNA]</scope>
</reference>
<organism evidence="10 11">
    <name type="scientific">Rickettsiella grylli</name>
    <dbReference type="NCBI Taxonomy" id="59196"/>
    <lineage>
        <taxon>Bacteria</taxon>
        <taxon>Pseudomonadati</taxon>
        <taxon>Pseudomonadota</taxon>
        <taxon>Gammaproteobacteria</taxon>
        <taxon>Legionellales</taxon>
        <taxon>Coxiellaceae</taxon>
        <taxon>Rickettsiella</taxon>
    </lineage>
</organism>
<dbReference type="GO" id="GO:1904047">
    <property type="term" value="F:S-adenosyl-L-methionine binding"/>
    <property type="evidence" value="ECO:0007669"/>
    <property type="project" value="UniProtKB-UniRule"/>
</dbReference>
<dbReference type="SFLD" id="SFLDG01067">
    <property type="entry name" value="SPASM/twitch_domain_containing"/>
    <property type="match status" value="1"/>
</dbReference>
<dbReference type="InterPro" id="IPR017200">
    <property type="entry name" value="PqqE-like"/>
</dbReference>
<keyword evidence="3 8" id="KW-0479">Metal-binding</keyword>
<dbReference type="EMBL" id="AAQJ02000001">
    <property type="protein sequence ID" value="EDP47035.1"/>
    <property type="molecule type" value="Genomic_DNA"/>
</dbReference>
<dbReference type="InterPro" id="IPR000385">
    <property type="entry name" value="MoaA_NifB_PqqE_Fe-S-bd_CS"/>
</dbReference>
<comment type="cofactor">
    <cofactor evidence="8">
        <name>[4Fe-4S] cluster</name>
        <dbReference type="ChEBI" id="CHEBI:49883"/>
    </cofactor>
    <text evidence="8">Binds 1 [4Fe-4S] cluster. The cluster is coordinated with 3 cysteines and an exchangeable S-adenosyl-L-methionine.</text>
</comment>
<dbReference type="EC" id="1.21.98.4" evidence="8"/>
<dbReference type="NCBIfam" id="TIGR02109">
    <property type="entry name" value="PQQ_syn_pqqE"/>
    <property type="match status" value="1"/>
</dbReference>
<dbReference type="CDD" id="cd21119">
    <property type="entry name" value="SPASM_PqqE"/>
    <property type="match status" value="1"/>
</dbReference>
<evidence type="ECO:0000256" key="1">
    <source>
        <dbReference type="ARBA" id="ARBA00022485"/>
    </source>
</evidence>
<dbReference type="AlphaFoldDB" id="A8PLU2"/>
<evidence type="ECO:0000256" key="2">
    <source>
        <dbReference type="ARBA" id="ARBA00022691"/>
    </source>
</evidence>
<dbReference type="SFLD" id="SFLDS00029">
    <property type="entry name" value="Radical_SAM"/>
    <property type="match status" value="1"/>
</dbReference>
<comment type="catalytic activity">
    <reaction evidence="8">
        <text>[PQQ precursor protein] + S-adenosyl-L-methionine = E-Y cross-linked-[PQQ precursor protein] + 5'-deoxyadenosine + L-methionine + H(+)</text>
        <dbReference type="Rhea" id="RHEA:56836"/>
        <dbReference type="Rhea" id="RHEA-COMP:14800"/>
        <dbReference type="Rhea" id="RHEA-COMP:14801"/>
        <dbReference type="ChEBI" id="CHEBI:15378"/>
        <dbReference type="ChEBI" id="CHEBI:17319"/>
        <dbReference type="ChEBI" id="CHEBI:57844"/>
        <dbReference type="ChEBI" id="CHEBI:59789"/>
        <dbReference type="ChEBI" id="CHEBI:141026"/>
        <dbReference type="ChEBI" id="CHEBI:141027"/>
        <dbReference type="EC" id="1.21.98.4"/>
    </reaction>
</comment>
<dbReference type="PROSITE" id="PS51918">
    <property type="entry name" value="RADICAL_SAM"/>
    <property type="match status" value="1"/>
</dbReference>
<feature type="domain" description="Radical SAM core" evidence="9">
    <location>
        <begin position="12"/>
        <end position="228"/>
    </location>
</feature>
<comment type="function">
    <text evidence="8">Catalyzes the cross-linking of a glutamate residue and a tyrosine residue in the PqqA protein as part of the biosynthesis of pyrroloquinoline quinone (PQQ).</text>
</comment>
<feature type="binding site" evidence="8">
    <location>
        <position position="26"/>
    </location>
    <ligand>
        <name>[4Fe-4S] cluster</name>
        <dbReference type="ChEBI" id="CHEBI:49883"/>
        <note>4Fe-4S-S-AdoMet</note>
    </ligand>
</feature>
<keyword evidence="11" id="KW-1185">Reference proteome</keyword>
<dbReference type="PANTHER" id="PTHR11228">
    <property type="entry name" value="RADICAL SAM DOMAIN PROTEIN"/>
    <property type="match status" value="1"/>
</dbReference>
<dbReference type="Pfam" id="PF13186">
    <property type="entry name" value="SPASM"/>
    <property type="match status" value="1"/>
</dbReference>
<keyword evidence="6 8" id="KW-0408">Iron</keyword>
<dbReference type="SFLD" id="SFLDF00280">
    <property type="entry name" value="coenzyme_PQQ_synthesis_protein"/>
    <property type="match status" value="1"/>
</dbReference>
<name>A8PLU2_9COXI</name>
<dbReference type="GO" id="GO:0018189">
    <property type="term" value="P:pyrroloquinoline quinone biosynthetic process"/>
    <property type="evidence" value="ECO:0007669"/>
    <property type="project" value="UniProtKB-UniRule"/>
</dbReference>
<evidence type="ECO:0000313" key="10">
    <source>
        <dbReference type="EMBL" id="EDP47035.1"/>
    </source>
</evidence>
<dbReference type="InterPro" id="IPR023885">
    <property type="entry name" value="4Fe4S-binding_SPASM_dom"/>
</dbReference>
<dbReference type="SUPFAM" id="SSF102114">
    <property type="entry name" value="Radical SAM enzymes"/>
    <property type="match status" value="1"/>
</dbReference>
<dbReference type="RefSeq" id="WP_006035997.1">
    <property type="nucleotide sequence ID" value="NZ_AAQJ02000001.1"/>
</dbReference>
<dbReference type="eggNOG" id="COG0535">
    <property type="taxonomic scope" value="Bacteria"/>
</dbReference>
<dbReference type="PIRSF" id="PIRSF037420">
    <property type="entry name" value="PQQ_syn_pqqE"/>
    <property type="match status" value="1"/>
</dbReference>
<dbReference type="GO" id="GO:0016491">
    <property type="term" value="F:oxidoreductase activity"/>
    <property type="evidence" value="ECO:0007669"/>
    <property type="project" value="UniProtKB-KW"/>
</dbReference>
<dbReference type="InterPro" id="IPR013785">
    <property type="entry name" value="Aldolase_TIM"/>
</dbReference>
<evidence type="ECO:0000256" key="3">
    <source>
        <dbReference type="ARBA" id="ARBA00022723"/>
    </source>
</evidence>
<dbReference type="InterPro" id="IPR006638">
    <property type="entry name" value="Elp3/MiaA/NifB-like_rSAM"/>
</dbReference>
<comment type="pathway">
    <text evidence="8">Cofactor biosynthesis; pyrroloquinoline quinone biosynthesis.</text>
</comment>
<evidence type="ECO:0000256" key="5">
    <source>
        <dbReference type="ARBA" id="ARBA00023002"/>
    </source>
</evidence>
<keyword evidence="2 8" id="KW-0949">S-adenosyl-L-methionine</keyword>
<dbReference type="SMART" id="SM00729">
    <property type="entry name" value="Elp3"/>
    <property type="match status" value="1"/>
</dbReference>
<feature type="binding site" evidence="8">
    <location>
        <position position="30"/>
    </location>
    <ligand>
        <name>[4Fe-4S] cluster</name>
        <dbReference type="ChEBI" id="CHEBI:49883"/>
        <note>4Fe-4S-S-AdoMet</note>
    </ligand>
</feature>
<dbReference type="GO" id="GO:0009975">
    <property type="term" value="F:cyclase activity"/>
    <property type="evidence" value="ECO:0007669"/>
    <property type="project" value="UniProtKB-UniRule"/>
</dbReference>
<keyword evidence="1 8" id="KW-0004">4Fe-4S</keyword>
<dbReference type="PROSITE" id="PS01305">
    <property type="entry name" value="MOAA_NIFB_PQQE"/>
    <property type="match status" value="1"/>
</dbReference>
<evidence type="ECO:0000313" key="11">
    <source>
        <dbReference type="Proteomes" id="UP000054075"/>
    </source>
</evidence>
<keyword evidence="7 8" id="KW-0411">Iron-sulfur</keyword>
<dbReference type="InterPro" id="IPR011843">
    <property type="entry name" value="PQQ_synth_PqqE_bac"/>
</dbReference>
<dbReference type="InterPro" id="IPR050377">
    <property type="entry name" value="Radical_SAM_PqqE_MftC-like"/>
</dbReference>
<dbReference type="HAMAP" id="MF_00660">
    <property type="entry name" value="PqqE"/>
    <property type="match status" value="1"/>
</dbReference>
<dbReference type="GO" id="GO:0005506">
    <property type="term" value="F:iron ion binding"/>
    <property type="evidence" value="ECO:0007669"/>
    <property type="project" value="UniProtKB-UniRule"/>
</dbReference>
<keyword evidence="5 8" id="KW-0560">Oxidoreductase</keyword>
<evidence type="ECO:0000256" key="6">
    <source>
        <dbReference type="ARBA" id="ARBA00023004"/>
    </source>
</evidence>
<dbReference type="Gene3D" id="3.20.20.70">
    <property type="entry name" value="Aldolase class I"/>
    <property type="match status" value="1"/>
</dbReference>
<dbReference type="GO" id="GO:0051539">
    <property type="term" value="F:4 iron, 4 sulfur cluster binding"/>
    <property type="evidence" value="ECO:0007669"/>
    <property type="project" value="UniProtKB-KW"/>
</dbReference>
<dbReference type="Pfam" id="PF04055">
    <property type="entry name" value="Radical_SAM"/>
    <property type="match status" value="1"/>
</dbReference>
<accession>A8PLU2</accession>
<keyword evidence="4 8" id="KW-0884">PQQ biosynthesis</keyword>
<dbReference type="UniPathway" id="UPA00539"/>
<comment type="caution">
    <text evidence="10">The sequence shown here is derived from an EMBL/GenBank/DDBJ whole genome shotgun (WGS) entry which is preliminary data.</text>
</comment>
<evidence type="ECO:0000256" key="4">
    <source>
        <dbReference type="ARBA" id="ARBA00022905"/>
    </source>
</evidence>
<dbReference type="STRING" id="59196.RICGR_0531"/>
<dbReference type="CDD" id="cd01335">
    <property type="entry name" value="Radical_SAM"/>
    <property type="match status" value="1"/>
</dbReference>
<comment type="similarity">
    <text evidence="8">Belongs to the radical SAM superfamily. PqqE family.</text>
</comment>
<proteinExistence type="inferred from homology"/>
<comment type="subunit">
    <text evidence="8">Interacts with PqqD. The interaction is necessary for activity of PqqE.</text>
</comment>
<sequence length="377" mass="43576">MLGKHQKAQDTPSPPHWLLAELTYACPLQCIYCSNPLDFSQRKKELDTKCWIQLLRNARELGAVQLGLSGGEPLLRKDLTLIVSEAHALNYYTNLITSAVGLNENRLIELKNAGLDSIQISLQAPTERLNHHIARTKLFEHKLFMAKKAKEKRFKLTLNIVIHRLNIDSVGELLDLALDLKADYIELANTQYYGFAFVNRDRLLPTFEQIKKTEALVGDYQKRYRDKAKIYYVIPDYYRNRPKPCMNGWGKIFLTITPDGYALPCHSARIIPNLIFPTIHEHSLHWIWYESPLFNTFRGHQWMKEPCRSCSLRFKDFGGCRCQAYLLLNDAYATDPVCDLSPKHGVIQEAIDRAMENTCKEIPLIYRNTRTSKSFLK</sequence>
<reference evidence="10" key="2">
    <citation type="submission" date="2007-10" db="EMBL/GenBank/DDBJ databases">
        <authorList>
            <person name="Myers G.S."/>
        </authorList>
    </citation>
    <scope>NUCLEOTIDE SEQUENCE [LARGE SCALE GENOMIC DNA]</scope>
</reference>
<dbReference type="PANTHER" id="PTHR11228:SF7">
    <property type="entry name" value="PQQA PEPTIDE CYCLASE"/>
    <property type="match status" value="1"/>
</dbReference>
<dbReference type="SFLD" id="SFLDG01386">
    <property type="entry name" value="main_SPASM_domain-containing"/>
    <property type="match status" value="1"/>
</dbReference>
<dbReference type="Proteomes" id="UP000054075">
    <property type="component" value="Unassembled WGS sequence"/>
</dbReference>
<protein>
    <recommendedName>
        <fullName evidence="8">PqqA peptide cyclase</fullName>
        <ecNumber evidence="8">1.21.98.4</ecNumber>
    </recommendedName>
    <alternativeName>
        <fullName evidence="8">Coenzyme PQQ synthesis protein E</fullName>
    </alternativeName>
</protein>
<evidence type="ECO:0000256" key="8">
    <source>
        <dbReference type="HAMAP-Rule" id="MF_00660"/>
    </source>
</evidence>
<dbReference type="OrthoDB" id="9782387at2"/>
<dbReference type="GO" id="GO:0032324">
    <property type="term" value="P:molybdopterin cofactor biosynthetic process"/>
    <property type="evidence" value="ECO:0007669"/>
    <property type="project" value="UniProtKB-ARBA"/>
</dbReference>